<dbReference type="HAMAP" id="MF_00145">
    <property type="entry name" value="Phosphoglyc_kinase"/>
    <property type="match status" value="1"/>
</dbReference>
<dbReference type="Gene3D" id="3.40.50.1260">
    <property type="entry name" value="Phosphoglycerate kinase, N-terminal domain"/>
    <property type="match status" value="3"/>
</dbReference>
<evidence type="ECO:0000313" key="22">
    <source>
        <dbReference type="Proteomes" id="UP000722485"/>
    </source>
</evidence>
<evidence type="ECO:0000256" key="6">
    <source>
        <dbReference type="ARBA" id="ARBA00011245"/>
    </source>
</evidence>
<evidence type="ECO:0000313" key="21">
    <source>
        <dbReference type="EMBL" id="KAF7533550.1"/>
    </source>
</evidence>
<evidence type="ECO:0000256" key="7">
    <source>
        <dbReference type="ARBA" id="ARBA00013061"/>
    </source>
</evidence>
<dbReference type="PANTHER" id="PTHR11406">
    <property type="entry name" value="PHOSPHOGLYCERATE KINASE"/>
    <property type="match status" value="1"/>
</dbReference>
<dbReference type="Pfam" id="PF00162">
    <property type="entry name" value="PGK"/>
    <property type="match status" value="1"/>
</dbReference>
<feature type="binding site" evidence="17">
    <location>
        <position position="170"/>
    </location>
    <ligand>
        <name>(2R)-3-phosphoglycerate</name>
        <dbReference type="ChEBI" id="CHEBI:58272"/>
    </ligand>
</feature>
<feature type="binding site" evidence="17">
    <location>
        <begin position="24"/>
        <end position="26"/>
    </location>
    <ligand>
        <name>substrate</name>
    </ligand>
</feature>
<dbReference type="GO" id="GO:0046872">
    <property type="term" value="F:metal ion binding"/>
    <property type="evidence" value="ECO:0007669"/>
    <property type="project" value="UniProtKB-KW"/>
</dbReference>
<dbReference type="EMBL" id="JAANBB010000823">
    <property type="protein sequence ID" value="KAF7533550.1"/>
    <property type="molecule type" value="Genomic_DNA"/>
</dbReference>
<comment type="similarity">
    <text evidence="5 19">Belongs to the phosphoglycerate kinase family.</text>
</comment>
<dbReference type="InterPro" id="IPR015911">
    <property type="entry name" value="Phosphoglycerate_kinase_CS"/>
</dbReference>
<feature type="binding site" evidence="17">
    <location>
        <position position="122"/>
    </location>
    <ligand>
        <name>(2R)-3-phosphoglycerate</name>
        <dbReference type="ChEBI" id="CHEBI:58272"/>
    </ligand>
</feature>
<proteinExistence type="inferred from homology"/>
<evidence type="ECO:0000256" key="14">
    <source>
        <dbReference type="ARBA" id="ARBA00022842"/>
    </source>
</evidence>
<protein>
    <recommendedName>
        <fullName evidence="8 19">Phosphoglycerate kinase</fullName>
        <ecNumber evidence="7 19">2.7.2.3</ecNumber>
    </recommendedName>
</protein>
<dbReference type="FunFam" id="3.40.50.1260:FF:000019">
    <property type="entry name" value="Phosphoglycerate kinase 1"/>
    <property type="match status" value="1"/>
</dbReference>
<keyword evidence="15" id="KW-0496">Mitochondrion</keyword>
<dbReference type="PANTHER" id="PTHR11406:SF0">
    <property type="entry name" value="PHOSPHOGLYCERATE KINASE"/>
    <property type="match status" value="1"/>
</dbReference>
<dbReference type="OrthoDB" id="275353at2759"/>
<dbReference type="CDD" id="cd00318">
    <property type="entry name" value="Phosphoglycerate_kinase"/>
    <property type="match status" value="1"/>
</dbReference>
<evidence type="ECO:0000256" key="13">
    <source>
        <dbReference type="ARBA" id="ARBA00022840"/>
    </source>
</evidence>
<dbReference type="FunFam" id="3.40.50.1260:FF:000031">
    <property type="entry name" value="Phosphoglycerate kinase 1"/>
    <property type="match status" value="1"/>
</dbReference>
<evidence type="ECO:0000256" key="8">
    <source>
        <dbReference type="ARBA" id="ARBA00016471"/>
    </source>
</evidence>
<keyword evidence="12 19" id="KW-0418">Kinase</keyword>
<evidence type="ECO:0000256" key="17">
    <source>
        <dbReference type="PIRSR" id="PIRSR000724-1"/>
    </source>
</evidence>
<dbReference type="InterPro" id="IPR015824">
    <property type="entry name" value="Phosphoglycerate_kinase_N"/>
</dbReference>
<feature type="binding site" evidence="17">
    <location>
        <begin position="63"/>
        <end position="66"/>
    </location>
    <ligand>
        <name>substrate</name>
    </ligand>
</feature>
<evidence type="ECO:0000256" key="20">
    <source>
        <dbReference type="RuleBase" id="RU000696"/>
    </source>
</evidence>
<evidence type="ECO:0000256" key="12">
    <source>
        <dbReference type="ARBA" id="ARBA00022777"/>
    </source>
</evidence>
<dbReference type="GO" id="GO:0005829">
    <property type="term" value="C:cytosol"/>
    <property type="evidence" value="ECO:0007669"/>
    <property type="project" value="TreeGrafter"/>
</dbReference>
<feature type="binding site" evidence="18">
    <location>
        <position position="312"/>
    </location>
    <ligand>
        <name>ATP</name>
        <dbReference type="ChEBI" id="CHEBI:30616"/>
    </ligand>
</feature>
<evidence type="ECO:0000256" key="2">
    <source>
        <dbReference type="ARBA" id="ARBA00001946"/>
    </source>
</evidence>
<sequence length="417" mass="44203">MSLSSKLSITDVDVKGKRVLIRVDFNVPLDGSKITNNQRIVGALPTIKYALDNGAKAVILMSHLGRPNGAPNPKYTLRPVVAELETLLGKSVTFAPDSVGPEVEEIVNTAEDGSVILLENLRFHIEEEGSSKDKEGNKTKADKADVALFRQGLTKLGDVFVNDAFGTAHRAHSSMVGVDLPQKAAGFLMKKELDYFAKVIEAPERPFLAILGGAKVSDKIQLIDNLLDKVNTLIICGGMAFTFKKTLEGVSIGDSLFDKDGAKIVGDLVEKAKAKGVKLVLPVDYITANKFAPDAEVGYATDAEGIPDGWMGLDCGKESVKLYNEAIAEAKTILWNGPAGVFEFEAFATGTKATLDAVVEGTQNQGKIVIIGGGDTATVAKKYGVEDKLSHVSTGGGASLELLEGKELPGVTALSSK</sequence>
<dbReference type="AlphaFoldDB" id="A0A9P5GTG7"/>
<organism evidence="21 22">
    <name type="scientific">Cylindrodendrum hubeiense</name>
    <dbReference type="NCBI Taxonomy" id="595255"/>
    <lineage>
        <taxon>Eukaryota</taxon>
        <taxon>Fungi</taxon>
        <taxon>Dikarya</taxon>
        <taxon>Ascomycota</taxon>
        <taxon>Pezizomycotina</taxon>
        <taxon>Sordariomycetes</taxon>
        <taxon>Hypocreomycetidae</taxon>
        <taxon>Hypocreales</taxon>
        <taxon>Nectriaceae</taxon>
        <taxon>Cylindrodendrum</taxon>
    </lineage>
</organism>
<evidence type="ECO:0000256" key="16">
    <source>
        <dbReference type="ARBA" id="ARBA00023152"/>
    </source>
</evidence>
<keyword evidence="10" id="KW-0479">Metal-binding</keyword>
<keyword evidence="13 18" id="KW-0067">ATP-binding</keyword>
<feature type="binding site" evidence="18">
    <location>
        <position position="219"/>
    </location>
    <ligand>
        <name>ATP</name>
        <dbReference type="ChEBI" id="CHEBI:30616"/>
    </ligand>
</feature>
<keyword evidence="9 19" id="KW-0808">Transferase</keyword>
<evidence type="ECO:0000256" key="10">
    <source>
        <dbReference type="ARBA" id="ARBA00022723"/>
    </source>
</evidence>
<dbReference type="GO" id="GO:0005524">
    <property type="term" value="F:ATP binding"/>
    <property type="evidence" value="ECO:0007669"/>
    <property type="project" value="UniProtKB-KW"/>
</dbReference>
<keyword evidence="16" id="KW-0324">Glycolysis</keyword>
<dbReference type="GO" id="GO:0006096">
    <property type="term" value="P:glycolytic process"/>
    <property type="evidence" value="ECO:0007669"/>
    <property type="project" value="UniProtKB-KW"/>
</dbReference>
<accession>A0A9P5GTG7</accession>
<evidence type="ECO:0000256" key="18">
    <source>
        <dbReference type="PIRSR" id="PIRSR000724-2"/>
    </source>
</evidence>
<dbReference type="EC" id="2.7.2.3" evidence="7 19"/>
<evidence type="ECO:0000256" key="19">
    <source>
        <dbReference type="RuleBase" id="RU000532"/>
    </source>
</evidence>
<evidence type="ECO:0000256" key="11">
    <source>
        <dbReference type="ARBA" id="ARBA00022741"/>
    </source>
</evidence>
<comment type="subunit">
    <text evidence="6 20">Monomer.</text>
</comment>
<evidence type="ECO:0000256" key="4">
    <source>
        <dbReference type="ARBA" id="ARBA00004838"/>
    </source>
</evidence>
<evidence type="ECO:0000256" key="1">
    <source>
        <dbReference type="ARBA" id="ARBA00000642"/>
    </source>
</evidence>
<dbReference type="PRINTS" id="PR00477">
    <property type="entry name" value="PHGLYCKINASE"/>
</dbReference>
<comment type="pathway">
    <text evidence="4">Carbohydrate degradation; glycolysis; pyruvate from D-glyceraldehyde 3-phosphate: step 2/5.</text>
</comment>
<dbReference type="InterPro" id="IPR036043">
    <property type="entry name" value="Phosphoglycerate_kinase_sf"/>
</dbReference>
<reference evidence="21" key="1">
    <citation type="submission" date="2020-03" db="EMBL/GenBank/DDBJ databases">
        <title>Draft Genome Sequence of Cylindrodendrum hubeiense.</title>
        <authorList>
            <person name="Buettner E."/>
            <person name="Kellner H."/>
        </authorList>
    </citation>
    <scope>NUCLEOTIDE SEQUENCE</scope>
    <source>
        <strain evidence="21">IHI 201604</strain>
    </source>
</reference>
<keyword evidence="14" id="KW-0460">Magnesium</keyword>
<evidence type="ECO:0000256" key="3">
    <source>
        <dbReference type="ARBA" id="ARBA00004496"/>
    </source>
</evidence>
<feature type="binding site" evidence="17">
    <location>
        <position position="39"/>
    </location>
    <ligand>
        <name>(2R)-3-phosphoglycerate</name>
        <dbReference type="ChEBI" id="CHEBI:58272"/>
    </ligand>
</feature>
<dbReference type="InterPro" id="IPR001576">
    <property type="entry name" value="Phosphoglycerate_kinase"/>
</dbReference>
<comment type="subcellular location">
    <subcellularLocation>
        <location evidence="3">Cytoplasm</location>
    </subcellularLocation>
</comment>
<feature type="binding site" evidence="18">
    <location>
        <position position="343"/>
    </location>
    <ligand>
        <name>ATP</name>
        <dbReference type="ChEBI" id="CHEBI:30616"/>
    </ligand>
</feature>
<dbReference type="GO" id="GO:0004618">
    <property type="term" value="F:phosphoglycerate kinase activity"/>
    <property type="evidence" value="ECO:0007669"/>
    <property type="project" value="UniProtKB-EC"/>
</dbReference>
<dbReference type="GO" id="GO:0043531">
    <property type="term" value="F:ADP binding"/>
    <property type="evidence" value="ECO:0007669"/>
    <property type="project" value="TreeGrafter"/>
</dbReference>
<name>A0A9P5GTG7_9HYPO</name>
<evidence type="ECO:0000256" key="15">
    <source>
        <dbReference type="ARBA" id="ARBA00023128"/>
    </source>
</evidence>
<dbReference type="PROSITE" id="PS00111">
    <property type="entry name" value="PGLYCERATE_KINASE"/>
    <property type="match status" value="1"/>
</dbReference>
<keyword evidence="22" id="KW-1185">Reference proteome</keyword>
<feature type="binding site" evidence="18">
    <location>
        <begin position="373"/>
        <end position="376"/>
    </location>
    <ligand>
        <name>ATP</name>
        <dbReference type="ChEBI" id="CHEBI:30616"/>
    </ligand>
</feature>
<comment type="cofactor">
    <cofactor evidence="2">
        <name>Mg(2+)</name>
        <dbReference type="ChEBI" id="CHEBI:18420"/>
    </cofactor>
</comment>
<gene>
    <name evidence="21" type="ORF">G7Z17_g13498</name>
</gene>
<dbReference type="GO" id="GO:0006094">
    <property type="term" value="P:gluconeogenesis"/>
    <property type="evidence" value="ECO:0007669"/>
    <property type="project" value="TreeGrafter"/>
</dbReference>
<comment type="caution">
    <text evidence="21">The sequence shown here is derived from an EMBL/GenBank/DDBJ whole genome shotgun (WGS) entry which is preliminary data.</text>
</comment>
<dbReference type="SUPFAM" id="SSF53748">
    <property type="entry name" value="Phosphoglycerate kinase"/>
    <property type="match status" value="1"/>
</dbReference>
<dbReference type="Proteomes" id="UP000722485">
    <property type="component" value="Unassembled WGS sequence"/>
</dbReference>
<evidence type="ECO:0000256" key="9">
    <source>
        <dbReference type="ARBA" id="ARBA00022679"/>
    </source>
</evidence>
<keyword evidence="11" id="KW-0547">Nucleotide-binding</keyword>
<evidence type="ECO:0000256" key="5">
    <source>
        <dbReference type="ARBA" id="ARBA00008982"/>
    </source>
</evidence>
<comment type="catalytic activity">
    <reaction evidence="1 19">
        <text>(2R)-3-phosphoglycerate + ATP = (2R)-3-phospho-glyceroyl phosphate + ADP</text>
        <dbReference type="Rhea" id="RHEA:14801"/>
        <dbReference type="ChEBI" id="CHEBI:30616"/>
        <dbReference type="ChEBI" id="CHEBI:57604"/>
        <dbReference type="ChEBI" id="CHEBI:58272"/>
        <dbReference type="ChEBI" id="CHEBI:456216"/>
        <dbReference type="EC" id="2.7.2.3"/>
    </reaction>
</comment>
<dbReference type="PIRSF" id="PIRSF000724">
    <property type="entry name" value="Pgk"/>
    <property type="match status" value="1"/>
</dbReference>